<dbReference type="Proteomes" id="UP000824073">
    <property type="component" value="Unassembled WGS sequence"/>
</dbReference>
<dbReference type="Pfam" id="PF03575">
    <property type="entry name" value="Peptidase_S51"/>
    <property type="match status" value="1"/>
</dbReference>
<dbReference type="SUPFAM" id="SSF52317">
    <property type="entry name" value="Class I glutamine amidotransferase-like"/>
    <property type="match status" value="1"/>
</dbReference>
<dbReference type="CDD" id="cd03146">
    <property type="entry name" value="GAT1_Peptidase_E"/>
    <property type="match status" value="1"/>
</dbReference>
<evidence type="ECO:0000256" key="2">
    <source>
        <dbReference type="ARBA" id="ARBA00022670"/>
    </source>
</evidence>
<evidence type="ECO:0000313" key="5">
    <source>
        <dbReference type="EMBL" id="HIU44137.1"/>
    </source>
</evidence>
<dbReference type="EMBL" id="DVMR01000058">
    <property type="protein sequence ID" value="HIU44137.1"/>
    <property type="molecule type" value="Genomic_DNA"/>
</dbReference>
<dbReference type="InterPro" id="IPR029062">
    <property type="entry name" value="Class_I_gatase-like"/>
</dbReference>
<evidence type="ECO:0000256" key="3">
    <source>
        <dbReference type="ARBA" id="ARBA00022801"/>
    </source>
</evidence>
<gene>
    <name evidence="5" type="ORF">IAB67_07580</name>
</gene>
<protein>
    <submittedName>
        <fullName evidence="5">Type 1 glutamine amidotransferase-like domain-containing protein</fullName>
    </submittedName>
</protein>
<comment type="similarity">
    <text evidence="1">Belongs to the peptidase S51 family.</text>
</comment>
<evidence type="ECO:0000256" key="4">
    <source>
        <dbReference type="ARBA" id="ARBA00022825"/>
    </source>
</evidence>
<dbReference type="GO" id="GO:0008236">
    <property type="term" value="F:serine-type peptidase activity"/>
    <property type="evidence" value="ECO:0007669"/>
    <property type="project" value="UniProtKB-KW"/>
</dbReference>
<dbReference type="PANTHER" id="PTHR20842:SF0">
    <property type="entry name" value="ALPHA-ASPARTYL DIPEPTIDASE"/>
    <property type="match status" value="1"/>
</dbReference>
<sequence>MGRIVAIGGGDLRAGETLPIDRYIVSLARSESPRLLFIPTASHDSAGYIELVQKVYGSLGCTVEALCLYGEESDDEIRRKVLTADIIYVGGGNTEAMMELWRSRSVDRYLRQAYRAGTVLAGLSAGSICWFIAGHSDSEFIAGTDQPVYKWVRGLGLLPFLHCPHYNEPERQGFDGFVDGQIADAIALENNTAFVELDGEYFVIRSNESARAFLLSWDGAAVHKRALSGEKDDCFVRAL</sequence>
<proteinExistence type="inferred from homology"/>
<evidence type="ECO:0000313" key="6">
    <source>
        <dbReference type="Proteomes" id="UP000824073"/>
    </source>
</evidence>
<dbReference type="Gene3D" id="3.40.50.880">
    <property type="match status" value="1"/>
</dbReference>
<name>A0A9D1IXP6_9CLOT</name>
<keyword evidence="4" id="KW-0720">Serine protease</keyword>
<dbReference type="GO" id="GO:0006508">
    <property type="term" value="P:proteolysis"/>
    <property type="evidence" value="ECO:0007669"/>
    <property type="project" value="UniProtKB-KW"/>
</dbReference>
<comment type="caution">
    <text evidence="5">The sequence shown here is derived from an EMBL/GenBank/DDBJ whole genome shotgun (WGS) entry which is preliminary data.</text>
</comment>
<organism evidence="5 6">
    <name type="scientific">Candidatus Ventrousia excrementavium</name>
    <dbReference type="NCBI Taxonomy" id="2840961"/>
    <lineage>
        <taxon>Bacteria</taxon>
        <taxon>Bacillati</taxon>
        <taxon>Bacillota</taxon>
        <taxon>Clostridia</taxon>
        <taxon>Eubacteriales</taxon>
        <taxon>Clostridiaceae</taxon>
        <taxon>Clostridiaceae incertae sedis</taxon>
        <taxon>Candidatus Ventrousia</taxon>
    </lineage>
</organism>
<dbReference type="InterPro" id="IPR005320">
    <property type="entry name" value="Peptidase_S51"/>
</dbReference>
<keyword evidence="5" id="KW-0315">Glutamine amidotransferase</keyword>
<dbReference type="PANTHER" id="PTHR20842">
    <property type="entry name" value="PROTEASE S51 ALPHA-ASPARTYL DIPEPTIDASE"/>
    <property type="match status" value="1"/>
</dbReference>
<reference evidence="5" key="2">
    <citation type="journal article" date="2021" name="PeerJ">
        <title>Extensive microbial diversity within the chicken gut microbiome revealed by metagenomics and culture.</title>
        <authorList>
            <person name="Gilroy R."/>
            <person name="Ravi A."/>
            <person name="Getino M."/>
            <person name="Pursley I."/>
            <person name="Horton D.L."/>
            <person name="Alikhan N.F."/>
            <person name="Baker D."/>
            <person name="Gharbi K."/>
            <person name="Hall N."/>
            <person name="Watson M."/>
            <person name="Adriaenssens E.M."/>
            <person name="Foster-Nyarko E."/>
            <person name="Jarju S."/>
            <person name="Secka A."/>
            <person name="Antonio M."/>
            <person name="Oren A."/>
            <person name="Chaudhuri R.R."/>
            <person name="La Ragione R."/>
            <person name="Hildebrand F."/>
            <person name="Pallen M.J."/>
        </authorList>
    </citation>
    <scope>NUCLEOTIDE SEQUENCE</scope>
    <source>
        <strain evidence="5">CHK191-8634</strain>
    </source>
</reference>
<reference evidence="5" key="1">
    <citation type="submission" date="2020-10" db="EMBL/GenBank/DDBJ databases">
        <authorList>
            <person name="Gilroy R."/>
        </authorList>
    </citation>
    <scope>NUCLEOTIDE SEQUENCE</scope>
    <source>
        <strain evidence="5">CHK191-8634</strain>
    </source>
</reference>
<dbReference type="AlphaFoldDB" id="A0A9D1IXP6"/>
<keyword evidence="3" id="KW-0378">Hydrolase</keyword>
<evidence type="ECO:0000256" key="1">
    <source>
        <dbReference type="ARBA" id="ARBA00006534"/>
    </source>
</evidence>
<keyword evidence="2" id="KW-0645">Protease</keyword>
<accession>A0A9D1IXP6</accession>